<dbReference type="STRING" id="1686286.GCA_900092335_02221"/>
<dbReference type="EC" id="3.1.3.25" evidence="2"/>
<dbReference type="GO" id="GO:0046854">
    <property type="term" value="P:phosphatidylinositol phosphate biosynthetic process"/>
    <property type="evidence" value="ECO:0007669"/>
    <property type="project" value="InterPro"/>
</dbReference>
<dbReference type="GO" id="GO:0007165">
    <property type="term" value="P:signal transduction"/>
    <property type="evidence" value="ECO:0007669"/>
    <property type="project" value="TreeGrafter"/>
</dbReference>
<dbReference type="InterPro" id="IPR000760">
    <property type="entry name" value="Inositol_monophosphatase-like"/>
</dbReference>
<dbReference type="GO" id="GO:0008934">
    <property type="term" value="F:inositol monophosphate 1-phosphatase activity"/>
    <property type="evidence" value="ECO:0007669"/>
    <property type="project" value="TreeGrafter"/>
</dbReference>
<evidence type="ECO:0000256" key="4">
    <source>
        <dbReference type="ARBA" id="ARBA00022842"/>
    </source>
</evidence>
<evidence type="ECO:0000256" key="2">
    <source>
        <dbReference type="ARBA" id="ARBA00013106"/>
    </source>
</evidence>
<dbReference type="AlphaFoldDB" id="A0A540RAL2"/>
<reference evidence="6 7" key="1">
    <citation type="submission" date="2019-06" db="EMBL/GenBank/DDBJ databases">
        <title>Draft genome of C. phoceense Strain 272.</title>
        <authorList>
            <person name="Pacheco L.G.C."/>
            <person name="Barberis C.M."/>
            <person name="Almuzara M.N."/>
            <person name="Traglia G.M."/>
            <person name="Santos C.S."/>
            <person name="Rocha D.J.P.G."/>
            <person name="Aguiar E.R.G.R."/>
            <person name="Vay C.A."/>
        </authorList>
    </citation>
    <scope>NUCLEOTIDE SEQUENCE [LARGE SCALE GENOMIC DNA]</scope>
    <source>
        <strain evidence="6 7">272</strain>
    </source>
</reference>
<comment type="cofactor">
    <cofactor evidence="5">
        <name>Mg(2+)</name>
        <dbReference type="ChEBI" id="CHEBI:18420"/>
    </cofactor>
</comment>
<evidence type="ECO:0000256" key="1">
    <source>
        <dbReference type="ARBA" id="ARBA00001033"/>
    </source>
</evidence>
<feature type="binding site" evidence="5">
    <location>
        <position position="126"/>
    </location>
    <ligand>
        <name>Mg(2+)</name>
        <dbReference type="ChEBI" id="CHEBI:18420"/>
        <label>1</label>
        <note>catalytic</note>
    </ligand>
</feature>
<evidence type="ECO:0000256" key="3">
    <source>
        <dbReference type="ARBA" id="ARBA00022723"/>
    </source>
</evidence>
<accession>A0A540RAL2</accession>
<dbReference type="RefSeq" id="WP_066487085.1">
    <property type="nucleotide sequence ID" value="NZ_VHIR01000001.1"/>
</dbReference>
<keyword evidence="4 5" id="KW-0460">Magnesium</keyword>
<dbReference type="Pfam" id="PF00459">
    <property type="entry name" value="Inositol_P"/>
    <property type="match status" value="1"/>
</dbReference>
<evidence type="ECO:0000313" key="7">
    <source>
        <dbReference type="Proteomes" id="UP000318080"/>
    </source>
</evidence>
<gene>
    <name evidence="6" type="ORF">EJK80_00670</name>
</gene>
<dbReference type="Proteomes" id="UP000318080">
    <property type="component" value="Unassembled WGS sequence"/>
</dbReference>
<dbReference type="SUPFAM" id="SSF56655">
    <property type="entry name" value="Carbohydrate phosphatase"/>
    <property type="match status" value="1"/>
</dbReference>
<dbReference type="EMBL" id="VHIR01000001">
    <property type="protein sequence ID" value="TQE44637.1"/>
    <property type="molecule type" value="Genomic_DNA"/>
</dbReference>
<dbReference type="PANTHER" id="PTHR20854:SF4">
    <property type="entry name" value="INOSITOL-1-MONOPHOSPHATASE-RELATED"/>
    <property type="match status" value="1"/>
</dbReference>
<dbReference type="PRINTS" id="PR00377">
    <property type="entry name" value="IMPHPHTASES"/>
</dbReference>
<keyword evidence="7" id="KW-1185">Reference proteome</keyword>
<organism evidence="6 7">
    <name type="scientific">Corynebacterium phoceense</name>
    <dbReference type="NCBI Taxonomy" id="1686286"/>
    <lineage>
        <taxon>Bacteria</taxon>
        <taxon>Bacillati</taxon>
        <taxon>Actinomycetota</taxon>
        <taxon>Actinomycetes</taxon>
        <taxon>Mycobacteriales</taxon>
        <taxon>Corynebacteriaceae</taxon>
        <taxon>Corynebacterium</taxon>
    </lineage>
</organism>
<dbReference type="GO" id="GO:0006020">
    <property type="term" value="P:inositol metabolic process"/>
    <property type="evidence" value="ECO:0007669"/>
    <property type="project" value="TreeGrafter"/>
</dbReference>
<comment type="catalytic activity">
    <reaction evidence="1">
        <text>a myo-inositol phosphate + H2O = myo-inositol + phosphate</text>
        <dbReference type="Rhea" id="RHEA:24056"/>
        <dbReference type="ChEBI" id="CHEBI:15377"/>
        <dbReference type="ChEBI" id="CHEBI:17268"/>
        <dbReference type="ChEBI" id="CHEBI:43474"/>
        <dbReference type="ChEBI" id="CHEBI:84139"/>
        <dbReference type="EC" id="3.1.3.25"/>
    </reaction>
</comment>
<feature type="binding site" evidence="5">
    <location>
        <position position="250"/>
    </location>
    <ligand>
        <name>Mg(2+)</name>
        <dbReference type="ChEBI" id="CHEBI:18420"/>
        <label>1</label>
        <note>catalytic</note>
    </ligand>
</feature>
<evidence type="ECO:0000256" key="5">
    <source>
        <dbReference type="PIRSR" id="PIRSR600760-2"/>
    </source>
</evidence>
<feature type="binding site" evidence="5">
    <location>
        <position position="69"/>
    </location>
    <ligand>
        <name>Mg(2+)</name>
        <dbReference type="ChEBI" id="CHEBI:18420"/>
        <label>1</label>
        <note>catalytic</note>
    </ligand>
</feature>
<dbReference type="PROSITE" id="PS00630">
    <property type="entry name" value="IMP_2"/>
    <property type="match status" value="1"/>
</dbReference>
<feature type="binding site" evidence="5">
    <location>
        <position position="124"/>
    </location>
    <ligand>
        <name>Mg(2+)</name>
        <dbReference type="ChEBI" id="CHEBI:18420"/>
        <label>1</label>
        <note>catalytic</note>
    </ligand>
</feature>
<dbReference type="PANTHER" id="PTHR20854">
    <property type="entry name" value="INOSITOL MONOPHOSPHATASE"/>
    <property type="match status" value="1"/>
</dbReference>
<keyword evidence="3 5" id="KW-0479">Metal-binding</keyword>
<evidence type="ECO:0000313" key="6">
    <source>
        <dbReference type="EMBL" id="TQE44637.1"/>
    </source>
</evidence>
<feature type="binding site" evidence="5">
    <location>
        <position position="127"/>
    </location>
    <ligand>
        <name>Mg(2+)</name>
        <dbReference type="ChEBI" id="CHEBI:18420"/>
        <label>1</label>
        <note>catalytic</note>
    </ligand>
</feature>
<comment type="caution">
    <text evidence="6">The sequence shown here is derived from an EMBL/GenBank/DDBJ whole genome shotgun (WGS) entry which is preliminary data.</text>
</comment>
<name>A0A540RAL2_9CORY</name>
<dbReference type="Gene3D" id="3.30.540.10">
    <property type="entry name" value="Fructose-1,6-Bisphosphatase, subunit A, domain 1"/>
    <property type="match status" value="1"/>
</dbReference>
<protein>
    <recommendedName>
        <fullName evidence="2">inositol-phosphate phosphatase</fullName>
        <ecNumber evidence="2">3.1.3.25</ecNumber>
    </recommendedName>
</protein>
<proteinExistence type="predicted"/>
<dbReference type="GO" id="GO:0046872">
    <property type="term" value="F:metal ion binding"/>
    <property type="evidence" value="ECO:0007669"/>
    <property type="project" value="UniProtKB-KW"/>
</dbReference>
<sequence>MDNALSPVDMLAIAEATVDSVSPAFIDGLGARPARFKGEGDFATEVDLAIESDLRQSLTQLTGIPVFGEETGAAAPGATYDRGAAEYAAASESAARSPHFLEQQEGADAARIKALTSGPVWVVDPIDGTANYAAGNPLCGVLVALLMEGKPVAAVADFPLLGRRVAAAEGAPLRSVGGPRGGFGGGPDALGFEDSRGHIGCSSHLSTGIYRHLRHTGLRPRMTGSVGLDTAFVAQGVFDGALNFSIHPWDNAAGALLVKAAGGIATDPEGNEWTALSRGLVVGTPQVHATLMDAIDKNRI</sequence>
<dbReference type="Gene3D" id="3.40.190.80">
    <property type="match status" value="1"/>
</dbReference>
<dbReference type="CDD" id="cd01637">
    <property type="entry name" value="IMPase_like"/>
    <property type="match status" value="1"/>
</dbReference>
<dbReference type="InterPro" id="IPR020550">
    <property type="entry name" value="Inositol_monophosphatase_CS"/>
</dbReference>